<comment type="similarity">
    <text evidence="1">Belongs to the YggT family.</text>
</comment>
<accession>A0A1H2XJI6</accession>
<evidence type="ECO:0000313" key="4">
    <source>
        <dbReference type="Proteomes" id="UP000199675"/>
    </source>
</evidence>
<sequence>MLAHILITVLQVASTFYLTVVLLRFLLQLARADFYNPISQFVVKATNPLLRPLRRLIPGWGGIDGAALVLAVLIQALTYVLILLTLNNGLPAFNPITLLTWSALTVVGLIIKIYFWSVVAIVVVSWIAPQSHHPAIQLVAQITEPVMRPVRNVMPPLGGLDLSPIVVFLILSVLTEVVQRMAMAAGLSAIGVGL</sequence>
<dbReference type="GO" id="GO:0016020">
    <property type="term" value="C:membrane"/>
    <property type="evidence" value="ECO:0007669"/>
    <property type="project" value="InterPro"/>
</dbReference>
<feature type="transmembrane region" description="Helical" evidence="2">
    <location>
        <begin position="98"/>
        <end position="128"/>
    </location>
</feature>
<dbReference type="InterPro" id="IPR003425">
    <property type="entry name" value="CCB3/YggT"/>
</dbReference>
<organism evidence="3 4">
    <name type="scientific">Marinobacter mobilis</name>
    <dbReference type="NCBI Taxonomy" id="488533"/>
    <lineage>
        <taxon>Bacteria</taxon>
        <taxon>Pseudomonadati</taxon>
        <taxon>Pseudomonadota</taxon>
        <taxon>Gammaproteobacteria</taxon>
        <taxon>Pseudomonadales</taxon>
        <taxon>Marinobacteraceae</taxon>
        <taxon>Marinobacter</taxon>
    </lineage>
</organism>
<dbReference type="AlphaFoldDB" id="A0A1H2XJI6"/>
<keyword evidence="2" id="KW-0812">Transmembrane</keyword>
<keyword evidence="2" id="KW-0472">Membrane</keyword>
<dbReference type="PANTHER" id="PTHR33219:SF14">
    <property type="entry name" value="PROTEIN COFACTOR ASSEMBLY OF COMPLEX C SUBUNIT B CCB3, CHLOROPLASTIC-RELATED"/>
    <property type="match status" value="1"/>
</dbReference>
<dbReference type="PANTHER" id="PTHR33219">
    <property type="entry name" value="YLMG HOMOLOG PROTEIN 2, CHLOROPLASTIC"/>
    <property type="match status" value="1"/>
</dbReference>
<evidence type="ECO:0000256" key="2">
    <source>
        <dbReference type="SAM" id="Phobius"/>
    </source>
</evidence>
<feature type="transmembrane region" description="Helical" evidence="2">
    <location>
        <begin position="5"/>
        <end position="27"/>
    </location>
</feature>
<dbReference type="OrthoDB" id="9806665at2"/>
<feature type="transmembrane region" description="Helical" evidence="2">
    <location>
        <begin position="153"/>
        <end position="174"/>
    </location>
</feature>
<feature type="transmembrane region" description="Helical" evidence="2">
    <location>
        <begin position="65"/>
        <end position="86"/>
    </location>
</feature>
<name>A0A1H2XJI6_9GAMM</name>
<gene>
    <name evidence="3" type="ORF">SAMN04487960_10573</name>
</gene>
<reference evidence="3 4" key="1">
    <citation type="submission" date="2016-10" db="EMBL/GenBank/DDBJ databases">
        <authorList>
            <person name="de Groot N.N."/>
        </authorList>
    </citation>
    <scope>NUCLEOTIDE SEQUENCE [LARGE SCALE GENOMIC DNA]</scope>
    <source>
        <strain evidence="3 4">CGMCC 1.7059</strain>
    </source>
</reference>
<dbReference type="STRING" id="488533.SAMN04487960_10573"/>
<evidence type="ECO:0000313" key="3">
    <source>
        <dbReference type="EMBL" id="SDW93043.1"/>
    </source>
</evidence>
<proteinExistence type="inferred from homology"/>
<dbReference type="Proteomes" id="UP000199675">
    <property type="component" value="Unassembled WGS sequence"/>
</dbReference>
<keyword evidence="4" id="KW-1185">Reference proteome</keyword>
<dbReference type="Pfam" id="PF02325">
    <property type="entry name" value="CCB3_YggT"/>
    <property type="match status" value="2"/>
</dbReference>
<protein>
    <submittedName>
        <fullName evidence="3">YggT family protein</fullName>
    </submittedName>
</protein>
<evidence type="ECO:0000256" key="1">
    <source>
        <dbReference type="ARBA" id="ARBA00010894"/>
    </source>
</evidence>
<dbReference type="EMBL" id="FNNE01000005">
    <property type="protein sequence ID" value="SDW93043.1"/>
    <property type="molecule type" value="Genomic_DNA"/>
</dbReference>
<dbReference type="RefSeq" id="WP_091812734.1">
    <property type="nucleotide sequence ID" value="NZ_FNNE01000005.1"/>
</dbReference>
<keyword evidence="2" id="KW-1133">Transmembrane helix</keyword>